<feature type="compositionally biased region" description="Basic and acidic residues" evidence="3">
    <location>
        <begin position="147"/>
        <end position="158"/>
    </location>
</feature>
<evidence type="ECO:0000256" key="1">
    <source>
        <dbReference type="ARBA" id="ARBA00022741"/>
    </source>
</evidence>
<feature type="compositionally biased region" description="Basic and acidic residues" evidence="3">
    <location>
        <begin position="8"/>
        <end position="26"/>
    </location>
</feature>
<evidence type="ECO:0000256" key="2">
    <source>
        <dbReference type="ARBA" id="ARBA00022840"/>
    </source>
</evidence>
<feature type="region of interest" description="Disordered" evidence="3">
    <location>
        <begin position="1"/>
        <end position="92"/>
    </location>
</feature>
<keyword evidence="4" id="KW-1185">Reference proteome</keyword>
<dbReference type="GO" id="GO:0005634">
    <property type="term" value="C:nucleus"/>
    <property type="evidence" value="ECO:0007669"/>
    <property type="project" value="TreeGrafter"/>
</dbReference>
<sequence>MDDGMGQGHDEKSGSENRRVGEHETEGVEEDEISNEKRGLSRNAKNDDQATVDLKNEQQQSAVDRLVNENTSAKMEEDNVLEDGEVDDDGEALGYHQAISEQDRYIVQHSTIEESTKTRDMIQRRPKPSAADAAKAKELPDPLPSTEEGHEQPLSFSRHDQLTENSVSINFDASHQLGYQSASQIARLQEKFNEMDTGASHSESSLELRWSLISESVSALSSMLAENLRMIIEPTVASRLQGDYRTGKRLNVRRLIAYIATVDDSASMQDNLMTEITCHGLCLIEKAFRQLEVGQLSICKFGSAVKVITEFSAEAGNLDGANLLSELTFKQDKTDLANLLLVTGDRFLQARQDSQASDRC</sequence>
<evidence type="ECO:0000313" key="5">
    <source>
        <dbReference type="WBParaSite" id="jg19259"/>
    </source>
</evidence>
<dbReference type="GO" id="GO:0000055">
    <property type="term" value="P:ribosomal large subunit export from nucleus"/>
    <property type="evidence" value="ECO:0007669"/>
    <property type="project" value="TreeGrafter"/>
</dbReference>
<feature type="compositionally biased region" description="Polar residues" evidence="3">
    <location>
        <begin position="57"/>
        <end position="73"/>
    </location>
</feature>
<keyword evidence="2" id="KW-0067">ATP-binding</keyword>
<feature type="region of interest" description="Disordered" evidence="3">
    <location>
        <begin position="113"/>
        <end position="158"/>
    </location>
</feature>
<dbReference type="WBParaSite" id="jg19259">
    <property type="protein sequence ID" value="jg19259"/>
    <property type="gene ID" value="jg19259"/>
</dbReference>
<feature type="compositionally biased region" description="Basic and acidic residues" evidence="3">
    <location>
        <begin position="34"/>
        <end position="48"/>
    </location>
</feature>
<accession>A0A915DGE1</accession>
<feature type="compositionally biased region" description="Acidic residues" evidence="3">
    <location>
        <begin position="78"/>
        <end position="91"/>
    </location>
</feature>
<feature type="compositionally biased region" description="Basic and acidic residues" evidence="3">
    <location>
        <begin position="113"/>
        <end position="123"/>
    </location>
</feature>
<evidence type="ECO:0000256" key="3">
    <source>
        <dbReference type="SAM" id="MobiDB-lite"/>
    </source>
</evidence>
<proteinExistence type="predicted"/>
<dbReference type="PANTHER" id="PTHR48103:SF2">
    <property type="entry name" value="MIDASIN"/>
    <property type="match status" value="1"/>
</dbReference>
<evidence type="ECO:0000313" key="4">
    <source>
        <dbReference type="Proteomes" id="UP000887574"/>
    </source>
</evidence>
<dbReference type="GO" id="GO:0005524">
    <property type="term" value="F:ATP binding"/>
    <property type="evidence" value="ECO:0007669"/>
    <property type="project" value="UniProtKB-KW"/>
</dbReference>
<dbReference type="AlphaFoldDB" id="A0A915DGE1"/>
<dbReference type="PANTHER" id="PTHR48103">
    <property type="entry name" value="MIDASIN-RELATED"/>
    <property type="match status" value="1"/>
</dbReference>
<keyword evidence="1" id="KW-0547">Nucleotide-binding</keyword>
<dbReference type="Proteomes" id="UP000887574">
    <property type="component" value="Unplaced"/>
</dbReference>
<dbReference type="GO" id="GO:0030687">
    <property type="term" value="C:preribosome, large subunit precursor"/>
    <property type="evidence" value="ECO:0007669"/>
    <property type="project" value="TreeGrafter"/>
</dbReference>
<protein>
    <submittedName>
        <fullName evidence="5">Uncharacterized protein</fullName>
    </submittedName>
</protein>
<reference evidence="5" key="1">
    <citation type="submission" date="2022-11" db="UniProtKB">
        <authorList>
            <consortium name="WormBaseParasite"/>
        </authorList>
    </citation>
    <scope>IDENTIFICATION</scope>
</reference>
<organism evidence="4 5">
    <name type="scientific">Ditylenchus dipsaci</name>
    <dbReference type="NCBI Taxonomy" id="166011"/>
    <lineage>
        <taxon>Eukaryota</taxon>
        <taxon>Metazoa</taxon>
        <taxon>Ecdysozoa</taxon>
        <taxon>Nematoda</taxon>
        <taxon>Chromadorea</taxon>
        <taxon>Rhabditida</taxon>
        <taxon>Tylenchina</taxon>
        <taxon>Tylenchomorpha</taxon>
        <taxon>Sphaerularioidea</taxon>
        <taxon>Anguinidae</taxon>
        <taxon>Anguininae</taxon>
        <taxon>Ditylenchus</taxon>
    </lineage>
</organism>
<name>A0A915DGE1_9BILA</name>
<dbReference type="GO" id="GO:0000027">
    <property type="term" value="P:ribosomal large subunit assembly"/>
    <property type="evidence" value="ECO:0007669"/>
    <property type="project" value="TreeGrafter"/>
</dbReference>